<comment type="similarity">
    <text evidence="1">Belongs to the NAD(P)-dependent epimerase/dehydratase family.</text>
</comment>
<dbReference type="InterPro" id="IPR001509">
    <property type="entry name" value="Epimerase_deHydtase"/>
</dbReference>
<dbReference type="InterPro" id="IPR036291">
    <property type="entry name" value="NAD(P)-bd_dom_sf"/>
</dbReference>
<organism evidence="3">
    <name type="scientific">Streptomyces sp. JL1001</name>
    <dbReference type="NCBI Taxonomy" id="3078227"/>
    <lineage>
        <taxon>Bacteria</taxon>
        <taxon>Bacillati</taxon>
        <taxon>Actinomycetota</taxon>
        <taxon>Actinomycetes</taxon>
        <taxon>Kitasatosporales</taxon>
        <taxon>Streptomycetaceae</taxon>
        <taxon>Streptomyces</taxon>
    </lineage>
</organism>
<dbReference type="RefSeq" id="WP_128806476.1">
    <property type="nucleotide sequence ID" value="NZ_CP136798.1"/>
</dbReference>
<dbReference type="PANTHER" id="PTHR43000">
    <property type="entry name" value="DTDP-D-GLUCOSE 4,6-DEHYDRATASE-RELATED"/>
    <property type="match status" value="1"/>
</dbReference>
<evidence type="ECO:0000256" key="1">
    <source>
        <dbReference type="ARBA" id="ARBA00007637"/>
    </source>
</evidence>
<reference evidence="3" key="1">
    <citation type="submission" date="2023-10" db="EMBL/GenBank/DDBJ databases">
        <title>Complete genome sequence of Streptomyces sp. JL1001.</title>
        <authorList>
            <person name="Jiang L."/>
        </authorList>
    </citation>
    <scope>NUCLEOTIDE SEQUENCE</scope>
    <source>
        <strain evidence="3">JL1001</strain>
    </source>
</reference>
<dbReference type="Pfam" id="PF01370">
    <property type="entry name" value="Epimerase"/>
    <property type="match status" value="1"/>
</dbReference>
<accession>A0AAU8KG36</accession>
<evidence type="ECO:0000259" key="2">
    <source>
        <dbReference type="Pfam" id="PF01370"/>
    </source>
</evidence>
<protein>
    <submittedName>
        <fullName evidence="3">NAD(P)-dependent oxidoreductase</fullName>
    </submittedName>
</protein>
<sequence length="321" mass="33731">MVSTAVVFGARGFIGRQVTAALASAGWRCAEVDRYGRATGGFGEVEGPYYDGDDWSSVALGRFLRRCGPAVVVNAVGASWSVDTAVVRRDNVIWPARLAEACEAAGTPVSIVHLGSSHEYGDTVPGGSVGERSVLAPSTEYGRSKVEGASHLVRAAFRTGRPLTLVRAFNVIGPGHGSQGIWATAVGLYRAAAETAAPRVVAEVPLPETARDLVDVRDVAALVRLAAERPGPAVAVYNAASGTGTTIGRLFSAFTQQTGIPHRFRRNAVGLRTGPTWQRADTARARAQLGWTRRFTLADSIAAALAPEEEARDAAARPVLS</sequence>
<name>A0AAU8KG36_9ACTN</name>
<evidence type="ECO:0000313" key="3">
    <source>
        <dbReference type="EMBL" id="XCN15203.1"/>
    </source>
</evidence>
<dbReference type="Gene3D" id="3.40.50.720">
    <property type="entry name" value="NAD(P)-binding Rossmann-like Domain"/>
    <property type="match status" value="1"/>
</dbReference>
<dbReference type="AlphaFoldDB" id="A0AAU8KG36"/>
<proteinExistence type="inferred from homology"/>
<dbReference type="EMBL" id="CP136798">
    <property type="protein sequence ID" value="XCN15203.1"/>
    <property type="molecule type" value="Genomic_DNA"/>
</dbReference>
<gene>
    <name evidence="3" type="ORF">R1Y80_16785</name>
</gene>
<feature type="domain" description="NAD-dependent epimerase/dehydratase" evidence="2">
    <location>
        <begin position="6"/>
        <end position="239"/>
    </location>
</feature>
<dbReference type="SUPFAM" id="SSF51735">
    <property type="entry name" value="NAD(P)-binding Rossmann-fold domains"/>
    <property type="match status" value="1"/>
</dbReference>